<dbReference type="EMBL" id="CP007055">
    <property type="protein sequence ID" value="AHG00041.1"/>
    <property type="molecule type" value="Genomic_DNA"/>
</dbReference>
<gene>
    <name evidence="2" type="ORF">HALLA_15785</name>
</gene>
<accession>W0JMU7</accession>
<proteinExistence type="predicted"/>
<dbReference type="KEGG" id="hlr:HALLA_15785"/>
<dbReference type="NCBIfam" id="TIGR04354">
    <property type="entry name" value="amphi-Trp"/>
    <property type="match status" value="1"/>
</dbReference>
<evidence type="ECO:0000313" key="3">
    <source>
        <dbReference type="Proteomes" id="UP000019024"/>
    </source>
</evidence>
<dbReference type="HOGENOM" id="CLU_170796_1_0_2"/>
<keyword evidence="3" id="KW-1185">Reference proteome</keyword>
<dbReference type="OrthoDB" id="282103at2157"/>
<dbReference type="RefSeq" id="WP_049953278.1">
    <property type="nucleotide sequence ID" value="NZ_CP007055.1"/>
</dbReference>
<dbReference type="AlphaFoldDB" id="W0JMU7"/>
<dbReference type="Proteomes" id="UP000019024">
    <property type="component" value="Chromosome"/>
</dbReference>
<evidence type="ECO:0000313" key="2">
    <source>
        <dbReference type="EMBL" id="AHG00041.1"/>
    </source>
</evidence>
<feature type="domain" description="Amphi-Trp" evidence="1">
    <location>
        <begin position="11"/>
        <end position="81"/>
    </location>
</feature>
<dbReference type="GeneID" id="25145878"/>
<reference evidence="2 3" key="1">
    <citation type="submission" date="2014-01" db="EMBL/GenBank/DDBJ databases">
        <authorList>
            <consortium name="DOE Joint Genome Institute"/>
            <person name="Anderson I."/>
            <person name="Huntemann M."/>
            <person name="Han J."/>
            <person name="Chen A."/>
            <person name="Kyrpides N."/>
            <person name="Mavromatis K."/>
            <person name="Markowitz V."/>
            <person name="Palaniappan K."/>
            <person name="Ivanova N."/>
            <person name="Schaumberg A."/>
            <person name="Pati A."/>
            <person name="Liolios K."/>
            <person name="Nordberg H.P."/>
            <person name="Cantor M.N."/>
            <person name="Hua S.X."/>
            <person name="Woyke T."/>
        </authorList>
    </citation>
    <scope>NUCLEOTIDE SEQUENCE [LARGE SCALE GENOMIC DNA]</scope>
    <source>
        <strain evidence="2 3">XH-48</strain>
    </source>
</reference>
<protein>
    <recommendedName>
        <fullName evidence="1">Amphi-Trp domain-containing protein</fullName>
    </recommendedName>
</protein>
<name>W0JMU7_9EURY</name>
<dbReference type="eggNOG" id="arCOG04789">
    <property type="taxonomic scope" value="Archaea"/>
</dbReference>
<dbReference type="Pfam" id="PF20068">
    <property type="entry name" value="Amphi-Trp"/>
    <property type="match status" value="1"/>
</dbReference>
<dbReference type="InterPro" id="IPR027598">
    <property type="entry name" value="Amphi-Trp_dom"/>
</dbReference>
<evidence type="ECO:0000259" key="1">
    <source>
        <dbReference type="Pfam" id="PF20068"/>
    </source>
</evidence>
<sequence>MGDTTTYSDELPREEVSDLVQELARELREGDTAEVRIGNKMVTLSPSSRIEYSIEAQERSPMLGGAREEITVELSWEVSDDS</sequence>
<organism evidence="2 3">
    <name type="scientific">Halostagnicola larsenii XH-48</name>
    <dbReference type="NCBI Taxonomy" id="797299"/>
    <lineage>
        <taxon>Archaea</taxon>
        <taxon>Methanobacteriati</taxon>
        <taxon>Methanobacteriota</taxon>
        <taxon>Stenosarchaea group</taxon>
        <taxon>Halobacteria</taxon>
        <taxon>Halobacteriales</taxon>
        <taxon>Natrialbaceae</taxon>
        <taxon>Halostagnicola</taxon>
    </lineage>
</organism>